<gene>
    <name evidence="2" type="primary">ccoS</name>
    <name evidence="2" type="ORF">EJO50_07800</name>
</gene>
<protein>
    <submittedName>
        <fullName evidence="2">Cbb3-type cytochrome oxidase assembly protein CcoS</fullName>
    </submittedName>
</protein>
<dbReference type="RefSeq" id="WP_125973053.1">
    <property type="nucleotide sequence ID" value="NZ_CP034433.1"/>
</dbReference>
<evidence type="ECO:0000313" key="3">
    <source>
        <dbReference type="Proteomes" id="UP000282438"/>
    </source>
</evidence>
<evidence type="ECO:0000313" key="2">
    <source>
        <dbReference type="EMBL" id="AZN36403.1"/>
    </source>
</evidence>
<dbReference type="Proteomes" id="UP000282438">
    <property type="component" value="Chromosome"/>
</dbReference>
<dbReference type="InterPro" id="IPR004714">
    <property type="entry name" value="Cyt_oxidase_maturation_cbb3"/>
</dbReference>
<dbReference type="KEGG" id="iod:EJO50_07800"/>
<keyword evidence="1" id="KW-0812">Transmembrane</keyword>
<dbReference type="NCBIfam" id="TIGR00847">
    <property type="entry name" value="ccoS"/>
    <property type="match status" value="1"/>
</dbReference>
<keyword evidence="1" id="KW-0472">Membrane</keyword>
<accession>A0A3S8ZSB4</accession>
<reference evidence="2 3" key="1">
    <citation type="submission" date="2018-12" db="EMBL/GenBank/DDBJ databases">
        <title>Complete genome sequence of Iodobacter sp. H11R3.</title>
        <authorList>
            <person name="Bae J.-W."/>
        </authorList>
    </citation>
    <scope>NUCLEOTIDE SEQUENCE [LARGE SCALE GENOMIC DNA]</scope>
    <source>
        <strain evidence="2 3">H11R3</strain>
    </source>
</reference>
<dbReference type="EMBL" id="CP034433">
    <property type="protein sequence ID" value="AZN36403.1"/>
    <property type="molecule type" value="Genomic_DNA"/>
</dbReference>
<keyword evidence="3" id="KW-1185">Reference proteome</keyword>
<evidence type="ECO:0000256" key="1">
    <source>
        <dbReference type="SAM" id="Phobius"/>
    </source>
</evidence>
<keyword evidence="1" id="KW-1133">Transmembrane helix</keyword>
<dbReference type="Pfam" id="PF03597">
    <property type="entry name" value="FixS"/>
    <property type="match status" value="1"/>
</dbReference>
<sequence>MESLYLLIPLSVLLVFLIGILFWWSVKGGQFDDMEGPGWQVVQDDDSMLVEKSSSEERKNKEFKSDGV</sequence>
<proteinExistence type="predicted"/>
<dbReference type="PANTHER" id="PTHR41532">
    <property type="entry name" value="FIXS PROTEIN"/>
    <property type="match status" value="1"/>
</dbReference>
<name>A0A3S8ZSB4_9NEIS</name>
<dbReference type="OrthoDB" id="9802763at2"/>
<feature type="transmembrane region" description="Helical" evidence="1">
    <location>
        <begin position="6"/>
        <end position="24"/>
    </location>
</feature>
<dbReference type="AlphaFoldDB" id="A0A3S8ZSB4"/>
<dbReference type="PANTHER" id="PTHR41532:SF1">
    <property type="entry name" value="FIXS PROTEIN"/>
    <property type="match status" value="1"/>
</dbReference>
<organism evidence="2 3">
    <name type="scientific">Iodobacter ciconiae</name>
    <dbReference type="NCBI Taxonomy" id="2496266"/>
    <lineage>
        <taxon>Bacteria</taxon>
        <taxon>Pseudomonadati</taxon>
        <taxon>Pseudomonadota</taxon>
        <taxon>Betaproteobacteria</taxon>
        <taxon>Neisseriales</taxon>
        <taxon>Chitinibacteraceae</taxon>
        <taxon>Iodobacter</taxon>
    </lineage>
</organism>